<dbReference type="GeneID" id="65559389"/>
<comment type="similarity">
    <text evidence="1">Belongs to the arginase family. Agmatinase subfamily.</text>
</comment>
<dbReference type="EMBL" id="CP077713">
    <property type="protein sequence ID" value="QXJ34232.1"/>
    <property type="molecule type" value="Genomic_DNA"/>
</dbReference>
<evidence type="ECO:0000313" key="8">
    <source>
        <dbReference type="Proteomes" id="UP000694036"/>
    </source>
</evidence>
<dbReference type="PROSITE" id="PS51409">
    <property type="entry name" value="ARGINASE_2"/>
    <property type="match status" value="1"/>
</dbReference>
<dbReference type="GO" id="GO:0008783">
    <property type="term" value="F:agmatinase activity"/>
    <property type="evidence" value="ECO:0007669"/>
    <property type="project" value="TreeGrafter"/>
</dbReference>
<dbReference type="RefSeq" id="WP_218259536.1">
    <property type="nucleotide sequence ID" value="NZ_CP077713.1"/>
</dbReference>
<dbReference type="GO" id="GO:0047971">
    <property type="term" value="F:guanidinobutyrase activity"/>
    <property type="evidence" value="ECO:0007669"/>
    <property type="project" value="UniProtKB-EC"/>
</dbReference>
<dbReference type="CDD" id="cd11592">
    <property type="entry name" value="Agmatinase_PAH"/>
    <property type="match status" value="1"/>
</dbReference>
<sequence>MRQIDALKSPRFTQISTFGRLPICGKDEEIKAAFLGIPFDDAVTYRAGARFGPMGIRQGSRLLRPYNQFLDTYPFDKLNACDMGDINIIPGYIEDTMNIIQTNLYEIISSKNLVPFIAGGDHSITLPVLRALHKKYGKINIVHLDSHYDFWDSYWGKKHTHGTWLRRAIEEGLIKEAIQGGIRASTFSKEDLKDKERLGVKSFTIRDLKYNLDSVIREINSLSGPTHVSIDIDVVDPAFAPGTGTPEVGGLTSFDIIEIIRKLRFDKLVGFDVVEVAPPYDVSEITTMLAANIIYEGMSILSLNL</sequence>
<dbReference type="PROSITE" id="PS01053">
    <property type="entry name" value="ARGINASE_1"/>
    <property type="match status" value="1"/>
</dbReference>
<evidence type="ECO:0000256" key="2">
    <source>
        <dbReference type="ARBA" id="ARBA00022723"/>
    </source>
</evidence>
<dbReference type="InterPro" id="IPR006035">
    <property type="entry name" value="Ureohydrolase"/>
</dbReference>
<accession>A0A8F5GWA3</accession>
<keyword evidence="2" id="KW-0479">Metal-binding</keyword>
<evidence type="ECO:0000313" key="7">
    <source>
        <dbReference type="Proteomes" id="UP000693941"/>
    </source>
</evidence>
<evidence type="ECO:0000313" key="6">
    <source>
        <dbReference type="EMBL" id="QXJ34232.1"/>
    </source>
</evidence>
<evidence type="ECO:0000313" key="5">
    <source>
        <dbReference type="EMBL" id="QXJ31217.1"/>
    </source>
</evidence>
<dbReference type="GO" id="GO:0033389">
    <property type="term" value="P:putrescine biosynthetic process from arginine, via agmatine"/>
    <property type="evidence" value="ECO:0007669"/>
    <property type="project" value="TreeGrafter"/>
</dbReference>
<dbReference type="Proteomes" id="UP000693941">
    <property type="component" value="Chromosome"/>
</dbReference>
<dbReference type="PANTHER" id="PTHR11358">
    <property type="entry name" value="ARGINASE/AGMATINASE"/>
    <property type="match status" value="1"/>
</dbReference>
<dbReference type="EMBL" id="CP077715">
    <property type="protein sequence ID" value="QXJ31217.1"/>
    <property type="molecule type" value="Genomic_DNA"/>
</dbReference>
<proteinExistence type="inferred from homology"/>
<dbReference type="PIRSF" id="PIRSF036979">
    <property type="entry name" value="Arginase"/>
    <property type="match status" value="1"/>
</dbReference>
<keyword evidence="3 4" id="KW-0378">Hydrolase</keyword>
<keyword evidence="8" id="KW-1185">Reference proteome</keyword>
<reference evidence="5 8" key="1">
    <citation type="journal article" date="2021" name="Environ. Microbiol.">
        <title>New insights into the diversity and evolution of the archaeal mobilome from three complete genomes of Saccharolobus shibatae.</title>
        <authorList>
            <person name="Medvedeva S."/>
            <person name="Brandt D."/>
            <person name="Cvirkaite-Krupovic V."/>
            <person name="Liu Y."/>
            <person name="Severinov K."/>
            <person name="Ishino S."/>
            <person name="Ishino Y."/>
            <person name="Prangishvili D."/>
            <person name="Kalinowski J."/>
            <person name="Krupovic M."/>
        </authorList>
    </citation>
    <scope>NUCLEOTIDE SEQUENCE</scope>
    <source>
        <strain evidence="5">BEU9</strain>
        <strain evidence="6 8">S38A</strain>
    </source>
</reference>
<dbReference type="NCBIfam" id="TIGR01230">
    <property type="entry name" value="agmatinase"/>
    <property type="match status" value="1"/>
</dbReference>
<dbReference type="InterPro" id="IPR020855">
    <property type="entry name" value="Ureohydrolase_Mn_BS"/>
</dbReference>
<dbReference type="PANTHER" id="PTHR11358:SF26">
    <property type="entry name" value="GUANIDINO ACID HYDROLASE, MITOCHONDRIAL"/>
    <property type="match status" value="1"/>
</dbReference>
<dbReference type="GO" id="GO:0046872">
    <property type="term" value="F:metal ion binding"/>
    <property type="evidence" value="ECO:0007669"/>
    <property type="project" value="UniProtKB-KW"/>
</dbReference>
<protein>
    <submittedName>
        <fullName evidence="5">Guanidinobutyrase</fullName>
        <ecNumber evidence="5">3.5.3.7</ecNumber>
    </submittedName>
</protein>
<evidence type="ECO:0000256" key="1">
    <source>
        <dbReference type="ARBA" id="ARBA00009227"/>
    </source>
</evidence>
<dbReference type="AlphaFoldDB" id="A0A8F5GWA3"/>
<dbReference type="Pfam" id="PF00491">
    <property type="entry name" value="Arginase"/>
    <property type="match status" value="1"/>
</dbReference>
<organism evidence="5 7">
    <name type="scientific">Saccharolobus shibatae</name>
    <dbReference type="NCBI Taxonomy" id="2286"/>
    <lineage>
        <taxon>Archaea</taxon>
        <taxon>Thermoproteota</taxon>
        <taxon>Thermoprotei</taxon>
        <taxon>Sulfolobales</taxon>
        <taxon>Sulfolobaceae</taxon>
        <taxon>Saccharolobus</taxon>
    </lineage>
</organism>
<dbReference type="Proteomes" id="UP000694036">
    <property type="component" value="Chromosome"/>
</dbReference>
<dbReference type="EC" id="3.5.3.7" evidence="5"/>
<evidence type="ECO:0000256" key="3">
    <source>
        <dbReference type="ARBA" id="ARBA00022801"/>
    </source>
</evidence>
<gene>
    <name evidence="5" type="ORF">J5U21_00867</name>
    <name evidence="6" type="ORF">J5U22_00778</name>
</gene>
<evidence type="ECO:0000256" key="4">
    <source>
        <dbReference type="RuleBase" id="RU003684"/>
    </source>
</evidence>
<name>A0A8F5GWA3_9CREN</name>
<dbReference type="InterPro" id="IPR005925">
    <property type="entry name" value="Agmatinase-rel"/>
</dbReference>